<evidence type="ECO:0000256" key="2">
    <source>
        <dbReference type="ARBA" id="ARBA00022448"/>
    </source>
</evidence>
<comment type="subcellular location">
    <subcellularLocation>
        <location evidence="1 7">Cell membrane</location>
        <topology evidence="1 7">Multi-pass membrane protein</topology>
    </subcellularLocation>
</comment>
<feature type="region of interest" description="Disordered" evidence="8">
    <location>
        <begin position="1"/>
        <end position="30"/>
    </location>
</feature>
<dbReference type="Gene3D" id="1.10.3720.10">
    <property type="entry name" value="MetI-like"/>
    <property type="match status" value="1"/>
</dbReference>
<evidence type="ECO:0000256" key="7">
    <source>
        <dbReference type="RuleBase" id="RU363032"/>
    </source>
</evidence>
<dbReference type="PANTHER" id="PTHR43005:SF1">
    <property type="entry name" value="SPERMIDINE_PUTRESCINE TRANSPORT SYSTEM PERMEASE PROTEIN"/>
    <property type="match status" value="1"/>
</dbReference>
<evidence type="ECO:0000256" key="8">
    <source>
        <dbReference type="SAM" id="MobiDB-lite"/>
    </source>
</evidence>
<feature type="domain" description="ABC transmembrane type-1" evidence="9">
    <location>
        <begin position="96"/>
        <end position="310"/>
    </location>
</feature>
<evidence type="ECO:0000256" key="6">
    <source>
        <dbReference type="ARBA" id="ARBA00023136"/>
    </source>
</evidence>
<evidence type="ECO:0000313" key="10">
    <source>
        <dbReference type="EMBL" id="PXW63112.1"/>
    </source>
</evidence>
<feature type="transmembrane region" description="Helical" evidence="7">
    <location>
        <begin position="37"/>
        <end position="60"/>
    </location>
</feature>
<dbReference type="InterPro" id="IPR035906">
    <property type="entry name" value="MetI-like_sf"/>
</dbReference>
<name>A0A2V3UD13_9HYPH</name>
<dbReference type="AlphaFoldDB" id="A0A2V3UD13"/>
<feature type="transmembrane region" description="Helical" evidence="7">
    <location>
        <begin position="227"/>
        <end position="250"/>
    </location>
</feature>
<keyword evidence="4 7" id="KW-0812">Transmembrane</keyword>
<keyword evidence="2 7" id="KW-0813">Transport</keyword>
<keyword evidence="11" id="KW-1185">Reference proteome</keyword>
<dbReference type="PROSITE" id="PS50928">
    <property type="entry name" value="ABC_TM1"/>
    <property type="match status" value="1"/>
</dbReference>
<evidence type="ECO:0000256" key="1">
    <source>
        <dbReference type="ARBA" id="ARBA00004651"/>
    </source>
</evidence>
<feature type="transmembrane region" description="Helical" evidence="7">
    <location>
        <begin position="287"/>
        <end position="309"/>
    </location>
</feature>
<accession>A0A2V3UD13</accession>
<dbReference type="RefSeq" id="WP_110373288.1">
    <property type="nucleotide sequence ID" value="NZ_JAHBRY010000002.1"/>
</dbReference>
<dbReference type="SUPFAM" id="SSF161098">
    <property type="entry name" value="MetI-like"/>
    <property type="match status" value="1"/>
</dbReference>
<keyword evidence="5 7" id="KW-1133">Transmembrane helix</keyword>
<keyword evidence="3" id="KW-1003">Cell membrane</keyword>
<evidence type="ECO:0000259" key="9">
    <source>
        <dbReference type="PROSITE" id="PS50928"/>
    </source>
</evidence>
<feature type="transmembrane region" description="Helical" evidence="7">
    <location>
        <begin position="100"/>
        <end position="122"/>
    </location>
</feature>
<organism evidence="10 11">
    <name type="scientific">Chelatococcus asaccharovorans</name>
    <dbReference type="NCBI Taxonomy" id="28210"/>
    <lineage>
        <taxon>Bacteria</taxon>
        <taxon>Pseudomonadati</taxon>
        <taxon>Pseudomonadota</taxon>
        <taxon>Alphaproteobacteria</taxon>
        <taxon>Hyphomicrobiales</taxon>
        <taxon>Chelatococcaceae</taxon>
        <taxon>Chelatococcus</taxon>
    </lineage>
</organism>
<dbReference type="PANTHER" id="PTHR43005">
    <property type="entry name" value="BLR7065 PROTEIN"/>
    <property type="match status" value="1"/>
</dbReference>
<feature type="transmembrane region" description="Helical" evidence="7">
    <location>
        <begin position="129"/>
        <end position="150"/>
    </location>
</feature>
<dbReference type="Pfam" id="PF00528">
    <property type="entry name" value="BPD_transp_1"/>
    <property type="match status" value="1"/>
</dbReference>
<dbReference type="CDD" id="cd06261">
    <property type="entry name" value="TM_PBP2"/>
    <property type="match status" value="1"/>
</dbReference>
<dbReference type="Proteomes" id="UP000248021">
    <property type="component" value="Unassembled WGS sequence"/>
</dbReference>
<dbReference type="GO" id="GO:0005886">
    <property type="term" value="C:plasma membrane"/>
    <property type="evidence" value="ECO:0007669"/>
    <property type="project" value="UniProtKB-SubCell"/>
</dbReference>
<reference evidence="10 11" key="1">
    <citation type="submission" date="2018-05" db="EMBL/GenBank/DDBJ databases">
        <title>Genomic Encyclopedia of Type Strains, Phase IV (KMG-IV): sequencing the most valuable type-strain genomes for metagenomic binning, comparative biology and taxonomic classification.</title>
        <authorList>
            <person name="Goeker M."/>
        </authorList>
    </citation>
    <scope>NUCLEOTIDE SEQUENCE [LARGE SCALE GENOMIC DNA]</scope>
    <source>
        <strain evidence="10 11">DSM 6462</strain>
    </source>
</reference>
<dbReference type="GO" id="GO:0055085">
    <property type="term" value="P:transmembrane transport"/>
    <property type="evidence" value="ECO:0007669"/>
    <property type="project" value="InterPro"/>
</dbReference>
<evidence type="ECO:0000256" key="4">
    <source>
        <dbReference type="ARBA" id="ARBA00022692"/>
    </source>
</evidence>
<dbReference type="EMBL" id="QJJK01000002">
    <property type="protein sequence ID" value="PXW63112.1"/>
    <property type="molecule type" value="Genomic_DNA"/>
</dbReference>
<dbReference type="InterPro" id="IPR000515">
    <property type="entry name" value="MetI-like"/>
</dbReference>
<protein>
    <submittedName>
        <fullName evidence="10">Multiple sugar transport system permease protein</fullName>
    </submittedName>
</protein>
<evidence type="ECO:0000256" key="3">
    <source>
        <dbReference type="ARBA" id="ARBA00022475"/>
    </source>
</evidence>
<comment type="caution">
    <text evidence="10">The sequence shown here is derived from an EMBL/GenBank/DDBJ whole genome shotgun (WGS) entry which is preliminary data.</text>
</comment>
<keyword evidence="10" id="KW-0762">Sugar transport</keyword>
<dbReference type="OrthoDB" id="9801818at2"/>
<proteinExistence type="inferred from homology"/>
<evidence type="ECO:0000256" key="5">
    <source>
        <dbReference type="ARBA" id="ARBA00022989"/>
    </source>
</evidence>
<keyword evidence="6 7" id="KW-0472">Membrane</keyword>
<sequence>MASRSLAIPAPDVAPRHATRSAKSGHDRHGDDRTWRWVTFGPALALMLALSVLPLANLLVTSFYDVTWAQGQAVWSPVGLAHYLALPGDELFRAGLRNTLIFAIGAVGGQMVIGFALALLCSRVAHGRVVYRTIFILPILIPGIVVGAIWKLMLNYDFGLINQAIGLIGLDPRDWLGANETALASVIVVDIWHWTPFCFLLFLAGIESLPQDVYEAARVDGAKAWQELVYITLPMMWPAILVTFAFRLVLAFKVFDEVYLLTSGGPGTATEVVSFTLYQRFFTEDRVGYGAAMSVAVIFIVSLLLVLALTTRRRSEASA</sequence>
<gene>
    <name evidence="10" type="ORF">C7450_10227</name>
</gene>
<comment type="similarity">
    <text evidence="7">Belongs to the binding-protein-dependent transport system permease family.</text>
</comment>
<feature type="transmembrane region" description="Helical" evidence="7">
    <location>
        <begin position="182"/>
        <end position="206"/>
    </location>
</feature>
<evidence type="ECO:0000313" key="11">
    <source>
        <dbReference type="Proteomes" id="UP000248021"/>
    </source>
</evidence>